<protein>
    <submittedName>
        <fullName evidence="8">Multidrug effflux MFS transporter</fullName>
    </submittedName>
</protein>
<evidence type="ECO:0000313" key="8">
    <source>
        <dbReference type="EMBL" id="MCL6269177.1"/>
    </source>
</evidence>
<evidence type="ECO:0000313" key="9">
    <source>
        <dbReference type="Proteomes" id="UP001203338"/>
    </source>
</evidence>
<feature type="transmembrane region" description="Helical" evidence="6">
    <location>
        <begin position="336"/>
        <end position="358"/>
    </location>
</feature>
<evidence type="ECO:0000256" key="4">
    <source>
        <dbReference type="ARBA" id="ARBA00022989"/>
    </source>
</evidence>
<proteinExistence type="predicted"/>
<feature type="transmembrane region" description="Helical" evidence="6">
    <location>
        <begin position="46"/>
        <end position="66"/>
    </location>
</feature>
<dbReference type="PROSITE" id="PS00216">
    <property type="entry name" value="SUGAR_TRANSPORT_1"/>
    <property type="match status" value="1"/>
</dbReference>
<accession>A0ABT0PCQ9</accession>
<gene>
    <name evidence="8" type="ORF">M3P05_04365</name>
</gene>
<dbReference type="RefSeq" id="WP_249698107.1">
    <property type="nucleotide sequence ID" value="NZ_JAMFLX010000004.1"/>
</dbReference>
<dbReference type="InterPro" id="IPR011701">
    <property type="entry name" value="MFS"/>
</dbReference>
<organism evidence="8 9">
    <name type="scientific">Parendozoicomonas callyspongiae</name>
    <dbReference type="NCBI Taxonomy" id="2942213"/>
    <lineage>
        <taxon>Bacteria</taxon>
        <taxon>Pseudomonadati</taxon>
        <taxon>Pseudomonadota</taxon>
        <taxon>Gammaproteobacteria</taxon>
        <taxon>Oceanospirillales</taxon>
        <taxon>Endozoicomonadaceae</taxon>
        <taxon>Parendozoicomonas</taxon>
    </lineage>
</organism>
<dbReference type="Proteomes" id="UP001203338">
    <property type="component" value="Unassembled WGS sequence"/>
</dbReference>
<feature type="transmembrane region" description="Helical" evidence="6">
    <location>
        <begin position="364"/>
        <end position="384"/>
    </location>
</feature>
<feature type="transmembrane region" description="Helical" evidence="6">
    <location>
        <begin position="248"/>
        <end position="267"/>
    </location>
</feature>
<dbReference type="Gene3D" id="1.20.1720.10">
    <property type="entry name" value="Multidrug resistance protein D"/>
    <property type="match status" value="1"/>
</dbReference>
<comment type="subcellular location">
    <subcellularLocation>
        <location evidence="1">Membrane</location>
        <topology evidence="1">Multi-pass membrane protein</topology>
    </subcellularLocation>
</comment>
<dbReference type="EMBL" id="JAMFLX010000004">
    <property type="protein sequence ID" value="MCL6269177.1"/>
    <property type="molecule type" value="Genomic_DNA"/>
</dbReference>
<feature type="transmembrane region" description="Helical" evidence="6">
    <location>
        <begin position="132"/>
        <end position="154"/>
    </location>
</feature>
<dbReference type="PANTHER" id="PTHR42718:SF9">
    <property type="entry name" value="MAJOR FACILITATOR SUPERFAMILY MULTIDRUG TRANSPORTER MFSC"/>
    <property type="match status" value="1"/>
</dbReference>
<keyword evidence="2" id="KW-0813">Transport</keyword>
<feature type="transmembrane region" description="Helical" evidence="6">
    <location>
        <begin position="160"/>
        <end position="182"/>
    </location>
</feature>
<dbReference type="InterPro" id="IPR036259">
    <property type="entry name" value="MFS_trans_sf"/>
</dbReference>
<keyword evidence="9" id="KW-1185">Reference proteome</keyword>
<evidence type="ECO:0000259" key="7">
    <source>
        <dbReference type="PROSITE" id="PS50850"/>
    </source>
</evidence>
<evidence type="ECO:0000256" key="1">
    <source>
        <dbReference type="ARBA" id="ARBA00004141"/>
    </source>
</evidence>
<evidence type="ECO:0000256" key="5">
    <source>
        <dbReference type="ARBA" id="ARBA00023136"/>
    </source>
</evidence>
<evidence type="ECO:0000256" key="3">
    <source>
        <dbReference type="ARBA" id="ARBA00022692"/>
    </source>
</evidence>
<keyword evidence="5 6" id="KW-0472">Membrane</keyword>
<evidence type="ECO:0000256" key="2">
    <source>
        <dbReference type="ARBA" id="ARBA00022448"/>
    </source>
</evidence>
<dbReference type="Pfam" id="PF07690">
    <property type="entry name" value="MFS_1"/>
    <property type="match status" value="1"/>
</dbReference>
<feature type="transmembrane region" description="Helical" evidence="6">
    <location>
        <begin position="214"/>
        <end position="233"/>
    </location>
</feature>
<keyword evidence="4 6" id="KW-1133">Transmembrane helix</keyword>
<feature type="transmembrane region" description="Helical" evidence="6">
    <location>
        <begin position="103"/>
        <end position="120"/>
    </location>
</feature>
<dbReference type="PANTHER" id="PTHR42718">
    <property type="entry name" value="MAJOR FACILITATOR SUPERFAMILY MULTIDRUG TRANSPORTER MFSC"/>
    <property type="match status" value="1"/>
</dbReference>
<dbReference type="CDD" id="cd17320">
    <property type="entry name" value="MFS_MdfA_MDR_like"/>
    <property type="match status" value="1"/>
</dbReference>
<name>A0ABT0PCQ9_9GAMM</name>
<reference evidence="8 9" key="1">
    <citation type="submission" date="2022-05" db="EMBL/GenBank/DDBJ databases">
        <authorList>
            <person name="Park J.-S."/>
        </authorList>
    </citation>
    <scope>NUCLEOTIDE SEQUENCE [LARGE SCALE GENOMIC DNA]</scope>
    <source>
        <strain evidence="8 9">2012CJ34-2</strain>
    </source>
</reference>
<keyword evidence="3 6" id="KW-0812">Transmembrane</keyword>
<comment type="caution">
    <text evidence="8">The sequence shown here is derived from an EMBL/GenBank/DDBJ whole genome shotgun (WGS) entry which is preliminary data.</text>
</comment>
<feature type="transmembrane region" description="Helical" evidence="6">
    <location>
        <begin position="279"/>
        <end position="298"/>
    </location>
</feature>
<evidence type="ECO:0000256" key="6">
    <source>
        <dbReference type="SAM" id="Phobius"/>
    </source>
</evidence>
<dbReference type="InterPro" id="IPR005829">
    <property type="entry name" value="Sugar_transporter_CS"/>
</dbReference>
<sequence length="403" mass="42540">MPKDWRSTLPIVLSLVVLSPLAIDVYLPSFPEMMGVFKVNDKAMQLTVSLFMVCVGAGQLVGGPLSDRFGRRATALWGTAIYIVGSLIGASSETISTLYLSRAMQGIGAASCTVTAFAWVRDHFNAIESGKWITYMGGIIGVVPTLAPLLGGVLASQWGWSANFLFMALFGALIFAGVWLFIPPGVSGCIHAKGSLQQASLKNSVAEILENRQFILYSMAGMLTMGAILSYTTHAPIVAMTMGGLDEFQFALVFGGLGILKLSISLLAPEIVRVIGRRLTILIGLGISISGGAGLWFVPGSDPLLFFVPAAIGYIGFTLVFGTASGLTLEPFKHCSGVAAAIDGCARMAGGGLISALLKVLDLQVFHTVSLSYCLLVIPFLFVLRDILSRSETSAGTEIDQAA</sequence>
<dbReference type="InterPro" id="IPR020846">
    <property type="entry name" value="MFS_dom"/>
</dbReference>
<feature type="domain" description="Major facilitator superfamily (MFS) profile" evidence="7">
    <location>
        <begin position="8"/>
        <end position="388"/>
    </location>
</feature>
<feature type="transmembrane region" description="Helical" evidence="6">
    <location>
        <begin position="73"/>
        <end position="91"/>
    </location>
</feature>
<dbReference type="SUPFAM" id="SSF103473">
    <property type="entry name" value="MFS general substrate transporter"/>
    <property type="match status" value="1"/>
</dbReference>
<dbReference type="PROSITE" id="PS50850">
    <property type="entry name" value="MFS"/>
    <property type="match status" value="1"/>
</dbReference>
<feature type="transmembrane region" description="Helical" evidence="6">
    <location>
        <begin position="304"/>
        <end position="324"/>
    </location>
</feature>